<protein>
    <submittedName>
        <fullName evidence="1">Protein kinase domain-containing protein</fullName>
    </submittedName>
</protein>
<evidence type="ECO:0000313" key="2">
    <source>
        <dbReference type="Proteomes" id="UP000266188"/>
    </source>
</evidence>
<accession>A0A3A2ZSI0</accession>
<name>A0A3A2ZSI0_9EURO</name>
<dbReference type="STRING" id="2070753.A0A3A2ZSI0"/>
<keyword evidence="1" id="KW-0808">Transferase</keyword>
<dbReference type="GO" id="GO:0016301">
    <property type="term" value="F:kinase activity"/>
    <property type="evidence" value="ECO:0007669"/>
    <property type="project" value="UniProtKB-KW"/>
</dbReference>
<keyword evidence="1" id="KW-0418">Kinase</keyword>
<dbReference type="Proteomes" id="UP000266188">
    <property type="component" value="Unassembled WGS sequence"/>
</dbReference>
<sequence length="355" mass="40516">MSEILLDLKSYVEYGDYLRYQTLVLRLITSSGGLKSPYRQFHQFVEAIDYNLFRENFLKDTVTEIALTLSEHSQNLFRVRDKYQTLEKPFITVASKLHCDTREDPRRITYPSLDQIPDTAKFNADQLEVKDWISPTVFKVSLGQDIFAYKRIGRPIYEPGDTKHILEEIKALAELRDEPNIAQIVGIVISENPYKTRPSAKREDIITGFLLKYYTGGPPDWGSNKILAREGKDTSRHQAAKYCTRRRKNAILVDISGSGGYEYDWLSPEMQTLIEQDDCAAPADMPLKARMHTDCWAYGKLLLAFAKQVQTTNVCKQLHFVANGLMSSSPETRIMLGEAIRVLDEAHASYIRGSS</sequence>
<dbReference type="EMBL" id="MVGC01000348">
    <property type="protein sequence ID" value="RJE20011.1"/>
    <property type="molecule type" value="Genomic_DNA"/>
</dbReference>
<comment type="caution">
    <text evidence="1">The sequence shown here is derived from an EMBL/GenBank/DDBJ whole genome shotgun (WGS) entry which is preliminary data.</text>
</comment>
<dbReference type="AlphaFoldDB" id="A0A3A2ZSI0"/>
<organism evidence="1 2">
    <name type="scientific">Aspergillus sclerotialis</name>
    <dbReference type="NCBI Taxonomy" id="2070753"/>
    <lineage>
        <taxon>Eukaryota</taxon>
        <taxon>Fungi</taxon>
        <taxon>Dikarya</taxon>
        <taxon>Ascomycota</taxon>
        <taxon>Pezizomycotina</taxon>
        <taxon>Eurotiomycetes</taxon>
        <taxon>Eurotiomycetidae</taxon>
        <taxon>Eurotiales</taxon>
        <taxon>Aspergillaceae</taxon>
        <taxon>Aspergillus</taxon>
        <taxon>Aspergillus subgen. Polypaecilum</taxon>
    </lineage>
</organism>
<gene>
    <name evidence="1" type="ORF">PHISCL_07658</name>
</gene>
<proteinExistence type="predicted"/>
<keyword evidence="2" id="KW-1185">Reference proteome</keyword>
<reference evidence="2" key="1">
    <citation type="submission" date="2017-02" db="EMBL/GenBank/DDBJ databases">
        <authorList>
            <person name="Tafer H."/>
            <person name="Lopandic K."/>
        </authorList>
    </citation>
    <scope>NUCLEOTIDE SEQUENCE [LARGE SCALE GENOMIC DNA]</scope>
    <source>
        <strain evidence="2">CBS 366.77</strain>
    </source>
</reference>
<evidence type="ECO:0000313" key="1">
    <source>
        <dbReference type="EMBL" id="RJE20011.1"/>
    </source>
</evidence>
<dbReference type="OrthoDB" id="4062651at2759"/>